<evidence type="ECO:0000313" key="1">
    <source>
        <dbReference type="EMBL" id="OAT32469.1"/>
    </source>
</evidence>
<keyword evidence="2" id="KW-1185">Reference proteome</keyword>
<protein>
    <submittedName>
        <fullName evidence="1">Uncharacterized protein</fullName>
    </submittedName>
</protein>
<reference evidence="1 2" key="1">
    <citation type="submission" date="2016-04" db="EMBL/GenBank/DDBJ databases">
        <title>ATOL: Assembling a taxonomically balanced genome-scale reconstruction of the evolutionary history of the Enterobacteriaceae.</title>
        <authorList>
            <person name="Plunkett G.III."/>
            <person name="Neeno-Eckwall E.C."/>
            <person name="Glasner J.D."/>
            <person name="Perna N.T."/>
        </authorList>
    </citation>
    <scope>NUCLEOTIDE SEQUENCE [LARGE SCALE GENOMIC DNA]</scope>
    <source>
        <strain evidence="1 2">ATCC 51605</strain>
    </source>
</reference>
<name>A0A1B7IRS0_9ENTR</name>
<proteinExistence type="predicted"/>
<dbReference type="PATRIC" id="fig|1354251.4.peg.1657"/>
<sequence>MSDQNDANAWTMECQIITSKRDLKYTVYPADKASEGTPRSFFMVAENKDAQLSAKADLMVYLDIGSHDS</sequence>
<dbReference type="Proteomes" id="UP000078410">
    <property type="component" value="Unassembled WGS sequence"/>
</dbReference>
<accession>A0A1B7IRS0</accession>
<gene>
    <name evidence="1" type="ORF">M975_1604</name>
</gene>
<dbReference type="AlphaFoldDB" id="A0A1B7IRS0"/>
<comment type="caution">
    <text evidence="1">The sequence shown here is derived from an EMBL/GenBank/DDBJ whole genome shotgun (WGS) entry which is preliminary data.</text>
</comment>
<evidence type="ECO:0000313" key="2">
    <source>
        <dbReference type="Proteomes" id="UP000078410"/>
    </source>
</evidence>
<dbReference type="EMBL" id="LXER01000015">
    <property type="protein sequence ID" value="OAT32469.1"/>
    <property type="molecule type" value="Genomic_DNA"/>
</dbReference>
<organism evidence="1 2">
    <name type="scientific">Buttiauxella brennerae ATCC 51605</name>
    <dbReference type="NCBI Taxonomy" id="1354251"/>
    <lineage>
        <taxon>Bacteria</taxon>
        <taxon>Pseudomonadati</taxon>
        <taxon>Pseudomonadota</taxon>
        <taxon>Gammaproteobacteria</taxon>
        <taxon>Enterobacterales</taxon>
        <taxon>Enterobacteriaceae</taxon>
        <taxon>Buttiauxella</taxon>
    </lineage>
</organism>